<dbReference type="SUPFAM" id="SSF47729">
    <property type="entry name" value="IHF-like DNA-binding proteins"/>
    <property type="match status" value="1"/>
</dbReference>
<dbReference type="SMART" id="SM00411">
    <property type="entry name" value="BHL"/>
    <property type="match status" value="1"/>
</dbReference>
<comment type="caution">
    <text evidence="5">The sequence shown here is derived from an EMBL/GenBank/DDBJ whole genome shotgun (WGS) entry which is preliminary data.</text>
</comment>
<evidence type="ECO:0000313" key="6">
    <source>
        <dbReference type="Proteomes" id="UP000824160"/>
    </source>
</evidence>
<dbReference type="PANTHER" id="PTHR33175:SF3">
    <property type="entry name" value="DNA-BINDING PROTEIN HU-BETA"/>
    <property type="match status" value="1"/>
</dbReference>
<comment type="similarity">
    <text evidence="1 4">Belongs to the bacterial histone-like protein family.</text>
</comment>
<name>A0A9D1KRP1_9FIRM</name>
<reference evidence="5" key="2">
    <citation type="journal article" date="2021" name="PeerJ">
        <title>Extensive microbial diversity within the chicken gut microbiome revealed by metagenomics and culture.</title>
        <authorList>
            <person name="Gilroy R."/>
            <person name="Ravi A."/>
            <person name="Getino M."/>
            <person name="Pursley I."/>
            <person name="Horton D.L."/>
            <person name="Alikhan N.F."/>
            <person name="Baker D."/>
            <person name="Gharbi K."/>
            <person name="Hall N."/>
            <person name="Watson M."/>
            <person name="Adriaenssens E.M."/>
            <person name="Foster-Nyarko E."/>
            <person name="Jarju S."/>
            <person name="Secka A."/>
            <person name="Antonio M."/>
            <person name="Oren A."/>
            <person name="Chaudhuri R.R."/>
            <person name="La Ragione R."/>
            <person name="Hildebrand F."/>
            <person name="Pallen M.J."/>
        </authorList>
    </citation>
    <scope>NUCLEOTIDE SEQUENCE</scope>
    <source>
        <strain evidence="5">ChiBcec7-5410</strain>
    </source>
</reference>
<dbReference type="GO" id="GO:1990178">
    <property type="term" value="C:HU-DNA complex"/>
    <property type="evidence" value="ECO:0007669"/>
    <property type="project" value="UniProtKB-ARBA"/>
</dbReference>
<evidence type="ECO:0000256" key="2">
    <source>
        <dbReference type="ARBA" id="ARBA00023067"/>
    </source>
</evidence>
<evidence type="ECO:0000256" key="1">
    <source>
        <dbReference type="ARBA" id="ARBA00010529"/>
    </source>
</evidence>
<dbReference type="GO" id="GO:0030261">
    <property type="term" value="P:chromosome condensation"/>
    <property type="evidence" value="ECO:0007669"/>
    <property type="project" value="UniProtKB-KW"/>
</dbReference>
<dbReference type="InterPro" id="IPR010992">
    <property type="entry name" value="IHF-like_DNA-bd_dom_sf"/>
</dbReference>
<dbReference type="GO" id="GO:0042802">
    <property type="term" value="F:identical protein binding"/>
    <property type="evidence" value="ECO:0007669"/>
    <property type="project" value="UniProtKB-ARBA"/>
</dbReference>
<dbReference type="AlphaFoldDB" id="A0A9D1KRP1"/>
<dbReference type="PRINTS" id="PR01727">
    <property type="entry name" value="DNABINDINGHU"/>
</dbReference>
<dbReference type="InterPro" id="IPR000119">
    <property type="entry name" value="Hist_DNA-bd"/>
</dbReference>
<dbReference type="GO" id="GO:1990103">
    <property type="term" value="C:DnaA-HU complex"/>
    <property type="evidence" value="ECO:0007669"/>
    <property type="project" value="UniProtKB-ARBA"/>
</dbReference>
<reference evidence="5" key="1">
    <citation type="submission" date="2020-10" db="EMBL/GenBank/DDBJ databases">
        <authorList>
            <person name="Gilroy R."/>
        </authorList>
    </citation>
    <scope>NUCLEOTIDE SEQUENCE</scope>
    <source>
        <strain evidence="5">ChiBcec7-5410</strain>
    </source>
</reference>
<dbReference type="InterPro" id="IPR020816">
    <property type="entry name" value="Histone-like_DNA-bd_CS"/>
</dbReference>
<accession>A0A9D1KRP1</accession>
<dbReference type="PROSITE" id="PS00045">
    <property type="entry name" value="HISTONE_LIKE"/>
    <property type="match status" value="1"/>
</dbReference>
<dbReference type="GO" id="GO:0005829">
    <property type="term" value="C:cytosol"/>
    <property type="evidence" value="ECO:0007669"/>
    <property type="project" value="TreeGrafter"/>
</dbReference>
<dbReference type="Pfam" id="PF00216">
    <property type="entry name" value="Bac_DNA_binding"/>
    <property type="match status" value="1"/>
</dbReference>
<organism evidence="5 6">
    <name type="scientific">Candidatus Faecivivens stercoripullorum</name>
    <dbReference type="NCBI Taxonomy" id="2840805"/>
    <lineage>
        <taxon>Bacteria</taxon>
        <taxon>Bacillati</taxon>
        <taxon>Bacillota</taxon>
        <taxon>Clostridia</taxon>
        <taxon>Eubacteriales</taxon>
        <taxon>Oscillospiraceae</taxon>
        <taxon>Oscillospiraceae incertae sedis</taxon>
        <taxon>Candidatus Faecivivens</taxon>
    </lineage>
</organism>
<dbReference type="GO" id="GO:0010467">
    <property type="term" value="P:gene expression"/>
    <property type="evidence" value="ECO:0007669"/>
    <property type="project" value="UniProtKB-ARBA"/>
</dbReference>
<gene>
    <name evidence="5" type="ORF">IAC43_08750</name>
</gene>
<evidence type="ECO:0000313" key="5">
    <source>
        <dbReference type="EMBL" id="HIT95263.1"/>
    </source>
</evidence>
<dbReference type="EMBL" id="DVLW01000239">
    <property type="protein sequence ID" value="HIT95263.1"/>
    <property type="molecule type" value="Genomic_DNA"/>
</dbReference>
<sequence>MTKTELINEVANKTELTKKDCEKAVNAVIESITDALILGDKVQLVGFGTFEVRDRAAREGKNPATGEPISIPATRVPAFKAGKALKDAIAK</sequence>
<protein>
    <submittedName>
        <fullName evidence="5">HU family DNA-binding protein</fullName>
    </submittedName>
</protein>
<dbReference type="GO" id="GO:0006270">
    <property type="term" value="P:DNA replication initiation"/>
    <property type="evidence" value="ECO:0007669"/>
    <property type="project" value="UniProtKB-ARBA"/>
</dbReference>
<keyword evidence="3 5" id="KW-0238">DNA-binding</keyword>
<dbReference type="Proteomes" id="UP000824160">
    <property type="component" value="Unassembled WGS sequence"/>
</dbReference>
<dbReference type="GO" id="GO:0003677">
    <property type="term" value="F:DNA binding"/>
    <property type="evidence" value="ECO:0007669"/>
    <property type="project" value="UniProtKB-KW"/>
</dbReference>
<dbReference type="Gene3D" id="4.10.520.10">
    <property type="entry name" value="IHF-like DNA-binding proteins"/>
    <property type="match status" value="1"/>
</dbReference>
<dbReference type="PANTHER" id="PTHR33175">
    <property type="entry name" value="DNA-BINDING PROTEIN HU"/>
    <property type="match status" value="1"/>
</dbReference>
<evidence type="ECO:0000256" key="4">
    <source>
        <dbReference type="RuleBase" id="RU003939"/>
    </source>
</evidence>
<dbReference type="FunFam" id="4.10.520.10:FF:000001">
    <property type="entry name" value="DNA-binding protein HU"/>
    <property type="match status" value="1"/>
</dbReference>
<dbReference type="CDD" id="cd13831">
    <property type="entry name" value="HU"/>
    <property type="match status" value="1"/>
</dbReference>
<evidence type="ECO:0000256" key="3">
    <source>
        <dbReference type="ARBA" id="ARBA00023125"/>
    </source>
</evidence>
<keyword evidence="2" id="KW-0226">DNA condensation</keyword>
<dbReference type="GO" id="GO:0030527">
    <property type="term" value="F:structural constituent of chromatin"/>
    <property type="evidence" value="ECO:0007669"/>
    <property type="project" value="InterPro"/>
</dbReference>
<proteinExistence type="inferred from homology"/>